<evidence type="ECO:0000313" key="1">
    <source>
        <dbReference type="EMBL" id="CCB51157.1"/>
    </source>
</evidence>
<dbReference type="HOGENOM" id="CLU_3208656_0_0_1"/>
<evidence type="ECO:0000313" key="2">
    <source>
        <dbReference type="Proteomes" id="UP000009183"/>
    </source>
</evidence>
<organism evidence="1 2">
    <name type="scientific">Vitis vinifera</name>
    <name type="common">Grape</name>
    <dbReference type="NCBI Taxonomy" id="29760"/>
    <lineage>
        <taxon>Eukaryota</taxon>
        <taxon>Viridiplantae</taxon>
        <taxon>Streptophyta</taxon>
        <taxon>Embryophyta</taxon>
        <taxon>Tracheophyta</taxon>
        <taxon>Spermatophyta</taxon>
        <taxon>Magnoliopsida</taxon>
        <taxon>eudicotyledons</taxon>
        <taxon>Gunneridae</taxon>
        <taxon>Pentapetalae</taxon>
        <taxon>rosids</taxon>
        <taxon>Vitales</taxon>
        <taxon>Vitaceae</taxon>
        <taxon>Viteae</taxon>
        <taxon>Vitis</taxon>
    </lineage>
</organism>
<dbReference type="AlphaFoldDB" id="F6HGF6"/>
<sequence length="45" mass="5284">MMRKARGEAGRPYPRIVINKLYEHHDVLIISVAREEKRGCVEYKA</sequence>
<name>F6HGF6_VITVI</name>
<dbReference type="Proteomes" id="UP000009183">
    <property type="component" value="Chromosome 1"/>
</dbReference>
<keyword evidence="2" id="KW-1185">Reference proteome</keyword>
<dbReference type="InParanoid" id="F6HGF6"/>
<dbReference type="STRING" id="29760.F6HGF6"/>
<proteinExistence type="predicted"/>
<reference evidence="2" key="1">
    <citation type="journal article" date="2007" name="Nature">
        <title>The grapevine genome sequence suggests ancestral hexaploidization in major angiosperm phyla.</title>
        <authorList>
            <consortium name="The French-Italian Public Consortium for Grapevine Genome Characterization."/>
            <person name="Jaillon O."/>
            <person name="Aury J.-M."/>
            <person name="Noel B."/>
            <person name="Policriti A."/>
            <person name="Clepet C."/>
            <person name="Casagrande A."/>
            <person name="Choisne N."/>
            <person name="Aubourg S."/>
            <person name="Vitulo N."/>
            <person name="Jubin C."/>
            <person name="Vezzi A."/>
            <person name="Legeai F."/>
            <person name="Hugueney P."/>
            <person name="Dasilva C."/>
            <person name="Horner D."/>
            <person name="Mica E."/>
            <person name="Jublot D."/>
            <person name="Poulain J."/>
            <person name="Bruyere C."/>
            <person name="Billault A."/>
            <person name="Segurens B."/>
            <person name="Gouyvenoux M."/>
            <person name="Ugarte E."/>
            <person name="Cattonaro F."/>
            <person name="Anthouard V."/>
            <person name="Vico V."/>
            <person name="Del Fabbro C."/>
            <person name="Alaux M."/>
            <person name="Di Gaspero G."/>
            <person name="Dumas V."/>
            <person name="Felice N."/>
            <person name="Paillard S."/>
            <person name="Juman I."/>
            <person name="Moroldo M."/>
            <person name="Scalabrin S."/>
            <person name="Canaguier A."/>
            <person name="Le Clainche I."/>
            <person name="Malacrida G."/>
            <person name="Durand E."/>
            <person name="Pesole G."/>
            <person name="Laucou V."/>
            <person name="Chatelet P."/>
            <person name="Merdinoglu D."/>
            <person name="Delledonne M."/>
            <person name="Pezzotti M."/>
            <person name="Lecharny A."/>
            <person name="Scarpelli C."/>
            <person name="Artiguenave F."/>
            <person name="Pe M.E."/>
            <person name="Valle G."/>
            <person name="Morgante M."/>
            <person name="Caboche M."/>
            <person name="Adam-Blondon A.-F."/>
            <person name="Weissenbach J."/>
            <person name="Quetier F."/>
            <person name="Wincker P."/>
        </authorList>
    </citation>
    <scope>NUCLEOTIDE SEQUENCE [LARGE SCALE GENOMIC DNA]</scope>
    <source>
        <strain evidence="2">cv. Pinot noir / PN40024</strain>
    </source>
</reference>
<dbReference type="EMBL" id="FN595754">
    <property type="protein sequence ID" value="CCB51157.1"/>
    <property type="molecule type" value="Genomic_DNA"/>
</dbReference>
<gene>
    <name evidence="1" type="ordered locus">VIT_01s0010g00780</name>
</gene>
<dbReference type="PaxDb" id="29760-VIT_01s0010g00780.t01"/>
<protein>
    <submittedName>
        <fullName evidence="1">Uncharacterized protein</fullName>
    </submittedName>
</protein>
<accession>F6HGF6</accession>